<dbReference type="Proteomes" id="UP000054075">
    <property type="component" value="Unassembled WGS sequence"/>
</dbReference>
<evidence type="ECO:0000313" key="2">
    <source>
        <dbReference type="EMBL" id="EDP46296.1"/>
    </source>
</evidence>
<reference evidence="2" key="1">
    <citation type="submission" date="2006-04" db="EMBL/GenBank/DDBJ databases">
        <authorList>
            <person name="Seshadri R."/>
            <person name="Federici B.A."/>
        </authorList>
    </citation>
    <scope>NUCLEOTIDE SEQUENCE [LARGE SCALE GENOMIC DNA]</scope>
</reference>
<dbReference type="AlphaFoldDB" id="A8PM35"/>
<organism evidence="2 3">
    <name type="scientific">Rickettsiella grylli</name>
    <dbReference type="NCBI Taxonomy" id="59196"/>
    <lineage>
        <taxon>Bacteria</taxon>
        <taxon>Pseudomonadati</taxon>
        <taxon>Pseudomonadota</taxon>
        <taxon>Gammaproteobacteria</taxon>
        <taxon>Legionellales</taxon>
        <taxon>Coxiellaceae</taxon>
        <taxon>Rickettsiella</taxon>
    </lineage>
</organism>
<proteinExistence type="predicted"/>
<evidence type="ECO:0000256" key="1">
    <source>
        <dbReference type="SAM" id="MobiDB-lite"/>
    </source>
</evidence>
<dbReference type="EMBL" id="AAQJ02000001">
    <property type="protein sequence ID" value="EDP46296.1"/>
    <property type="molecule type" value="Genomic_DNA"/>
</dbReference>
<dbReference type="RefSeq" id="WP_006035279.1">
    <property type="nucleotide sequence ID" value="NZ_AAQJ02000001.1"/>
</dbReference>
<protein>
    <submittedName>
        <fullName evidence="2">Uncharacterized protein</fullName>
    </submittedName>
</protein>
<dbReference type="OrthoDB" id="8910571at2"/>
<name>A8PM35_9COXI</name>
<feature type="compositionally biased region" description="Polar residues" evidence="1">
    <location>
        <begin position="154"/>
        <end position="163"/>
    </location>
</feature>
<keyword evidence="3" id="KW-1185">Reference proteome</keyword>
<dbReference type="eggNOG" id="ENOG5030546">
    <property type="taxonomic scope" value="Bacteria"/>
</dbReference>
<comment type="caution">
    <text evidence="2">The sequence shown here is derived from an EMBL/GenBank/DDBJ whole genome shotgun (WGS) entry which is preliminary data.</text>
</comment>
<sequence>MRYRMLDVRIWCDKKFRSLTPLKPSGQALFLYLLSNPHTTSIPGLYRAGPSAMAEELAWPLKGFQRALKEVIEQGLVKADPKARVIFIPNAIKYNKPQSPNVIRSWGGHWDEIPECALKNEAYNKLESSVRDLGKAFALAFMETLNHYKVNTSRDTYENTCPNQDQKQEHDKEQEHEEKAAFNDPLETFNPITRPCSSNIPHSEILLTIPLNDNAAYPITRQELLEWQHIYSNIDVLKELRKLIVWNTANPDKRKQRDRILQHIHTWLAREQDRLKHFTIGRSFPLTFEHNVRIAKKWLTPFSVCEESFDHQKNFPVLKGKKER</sequence>
<feature type="region of interest" description="Disordered" evidence="1">
    <location>
        <begin position="154"/>
        <end position="182"/>
    </location>
</feature>
<feature type="compositionally biased region" description="Basic and acidic residues" evidence="1">
    <location>
        <begin position="166"/>
        <end position="181"/>
    </location>
</feature>
<accession>A8PM35</accession>
<gene>
    <name evidence="2" type="ORF">RICGR_0609</name>
</gene>
<reference evidence="2" key="2">
    <citation type="submission" date="2007-10" db="EMBL/GenBank/DDBJ databases">
        <authorList>
            <person name="Myers G.S."/>
        </authorList>
    </citation>
    <scope>NUCLEOTIDE SEQUENCE [LARGE SCALE GENOMIC DNA]</scope>
</reference>
<evidence type="ECO:0000313" key="3">
    <source>
        <dbReference type="Proteomes" id="UP000054075"/>
    </source>
</evidence>
<dbReference type="STRING" id="59196.RICGR_0609"/>